<evidence type="ECO:0000256" key="1">
    <source>
        <dbReference type="ARBA" id="ARBA00006987"/>
    </source>
</evidence>
<dbReference type="RefSeq" id="WP_354448229.1">
    <property type="nucleotide sequence ID" value="NZ_JBEPSH010000011.1"/>
</dbReference>
<sequence>MRWKTWLAIAATSAVALYAIPASAQSTQVTRFVSGSTPGGGVDTLSRVLSDSMAASMGRTIIVENKPGAGYTIATDHVAKSKPDGNTVLITFNVQPTFGLVGSKLSFDPVKDFRAVGMIATTPYVIVANPNLPGADLKQALALAKTQGRSLTFGSIGLGTPQHLMMERLKAQTGVDIRMIHYKGVSAMMDVIGGTVDFSLLTPSSSEAQVKNGRLKALAVSSPNRLPELPNVATVAEQGYQGFISDGWYAMMLPAKTPPAIVQAYNKALNEALVQPTVRDRMRALNATPAPGTPEVLDQLIRDDAKTWRKVIEDNKIKAE</sequence>
<protein>
    <submittedName>
        <fullName evidence="3">Tripartite-type tricarboxylate transporter receptor subunit TctC</fullName>
    </submittedName>
</protein>
<evidence type="ECO:0000313" key="3">
    <source>
        <dbReference type="EMBL" id="MET4579801.1"/>
    </source>
</evidence>
<dbReference type="Gene3D" id="3.40.190.150">
    <property type="entry name" value="Bordetella uptake gene, domain 1"/>
    <property type="match status" value="1"/>
</dbReference>
<name>A0ABV2QFJ3_9BURK</name>
<dbReference type="SUPFAM" id="SSF53850">
    <property type="entry name" value="Periplasmic binding protein-like II"/>
    <property type="match status" value="1"/>
</dbReference>
<dbReference type="InterPro" id="IPR005064">
    <property type="entry name" value="BUG"/>
</dbReference>
<dbReference type="Proteomes" id="UP001549320">
    <property type="component" value="Unassembled WGS sequence"/>
</dbReference>
<keyword evidence="4" id="KW-1185">Reference proteome</keyword>
<feature type="signal peptide" evidence="2">
    <location>
        <begin position="1"/>
        <end position="24"/>
    </location>
</feature>
<feature type="chain" id="PRO_5045611116" evidence="2">
    <location>
        <begin position="25"/>
        <end position="320"/>
    </location>
</feature>
<gene>
    <name evidence="3" type="ORF">ABIE13_004938</name>
</gene>
<evidence type="ECO:0000256" key="2">
    <source>
        <dbReference type="SAM" id="SignalP"/>
    </source>
</evidence>
<dbReference type="PIRSF" id="PIRSF017082">
    <property type="entry name" value="YflP"/>
    <property type="match status" value="1"/>
</dbReference>
<dbReference type="Gene3D" id="3.40.190.10">
    <property type="entry name" value="Periplasmic binding protein-like II"/>
    <property type="match status" value="1"/>
</dbReference>
<reference evidence="3 4" key="1">
    <citation type="submission" date="2024-06" db="EMBL/GenBank/DDBJ databases">
        <title>Sorghum-associated microbial communities from plants grown in Nebraska, USA.</title>
        <authorList>
            <person name="Schachtman D."/>
        </authorList>
    </citation>
    <scope>NUCLEOTIDE SEQUENCE [LARGE SCALE GENOMIC DNA]</scope>
    <source>
        <strain evidence="3 4">2709</strain>
    </source>
</reference>
<comment type="caution">
    <text evidence="3">The sequence shown here is derived from an EMBL/GenBank/DDBJ whole genome shotgun (WGS) entry which is preliminary data.</text>
</comment>
<keyword evidence="3" id="KW-0675">Receptor</keyword>
<dbReference type="PANTHER" id="PTHR42928">
    <property type="entry name" value="TRICARBOXYLATE-BINDING PROTEIN"/>
    <property type="match status" value="1"/>
</dbReference>
<dbReference type="InterPro" id="IPR042100">
    <property type="entry name" value="Bug_dom1"/>
</dbReference>
<comment type="similarity">
    <text evidence="1">Belongs to the UPF0065 (bug) family.</text>
</comment>
<organism evidence="3 4">
    <name type="scientific">Ottowia thiooxydans</name>
    <dbReference type="NCBI Taxonomy" id="219182"/>
    <lineage>
        <taxon>Bacteria</taxon>
        <taxon>Pseudomonadati</taxon>
        <taxon>Pseudomonadota</taxon>
        <taxon>Betaproteobacteria</taxon>
        <taxon>Burkholderiales</taxon>
        <taxon>Comamonadaceae</taxon>
        <taxon>Ottowia</taxon>
    </lineage>
</organism>
<dbReference type="EMBL" id="JBEPSH010000011">
    <property type="protein sequence ID" value="MET4579801.1"/>
    <property type="molecule type" value="Genomic_DNA"/>
</dbReference>
<proteinExistence type="inferred from homology"/>
<keyword evidence="2" id="KW-0732">Signal</keyword>
<dbReference type="Pfam" id="PF03401">
    <property type="entry name" value="TctC"/>
    <property type="match status" value="1"/>
</dbReference>
<dbReference type="PANTHER" id="PTHR42928:SF5">
    <property type="entry name" value="BLR1237 PROTEIN"/>
    <property type="match status" value="1"/>
</dbReference>
<evidence type="ECO:0000313" key="4">
    <source>
        <dbReference type="Proteomes" id="UP001549320"/>
    </source>
</evidence>
<accession>A0ABV2QFJ3</accession>